<dbReference type="Gene3D" id="3.30.450.40">
    <property type="match status" value="1"/>
</dbReference>
<dbReference type="InterPro" id="IPR005561">
    <property type="entry name" value="ANTAR"/>
</dbReference>
<feature type="domain" description="ANTAR" evidence="3">
    <location>
        <begin position="160"/>
        <end position="221"/>
    </location>
</feature>
<dbReference type="SMART" id="SM01012">
    <property type="entry name" value="ANTAR"/>
    <property type="match status" value="1"/>
</dbReference>
<keyword evidence="2" id="KW-0804">Transcription</keyword>
<dbReference type="KEGG" id="kqi:F1D05_01605"/>
<dbReference type="InterPro" id="IPR029016">
    <property type="entry name" value="GAF-like_dom_sf"/>
</dbReference>
<organism evidence="4 5">
    <name type="scientific">Kribbella qitaiheensis</name>
    <dbReference type="NCBI Taxonomy" id="1544730"/>
    <lineage>
        <taxon>Bacteria</taxon>
        <taxon>Bacillati</taxon>
        <taxon>Actinomycetota</taxon>
        <taxon>Actinomycetes</taxon>
        <taxon>Propionibacteriales</taxon>
        <taxon>Kribbellaceae</taxon>
        <taxon>Kribbella</taxon>
    </lineage>
</organism>
<dbReference type="InterPro" id="IPR003018">
    <property type="entry name" value="GAF"/>
</dbReference>
<reference evidence="5" key="1">
    <citation type="submission" date="2019-09" db="EMBL/GenBank/DDBJ databases">
        <title>Antimicrobial potential of Antarctic Bacteria.</title>
        <authorList>
            <person name="Benaud N."/>
            <person name="Edwards R.J."/>
            <person name="Ferrari B.C."/>
        </authorList>
    </citation>
    <scope>NUCLEOTIDE SEQUENCE [LARGE SCALE GENOMIC DNA]</scope>
    <source>
        <strain evidence="5">SPB151</strain>
    </source>
</reference>
<dbReference type="InterPro" id="IPR036388">
    <property type="entry name" value="WH-like_DNA-bd_sf"/>
</dbReference>
<evidence type="ECO:0000256" key="1">
    <source>
        <dbReference type="ARBA" id="ARBA00023015"/>
    </source>
</evidence>
<name>A0A7G6WS67_9ACTN</name>
<dbReference type="Proteomes" id="UP000515563">
    <property type="component" value="Chromosome"/>
</dbReference>
<sequence length="231" mass="24556">MTDHAVILARLARLAAANARDRHLAERLCEACRLILSVDAASITVSNDSASRITLAATNQLAARLEDLQDVLGEGPCHDAFRTGQPAVVDFDEETGRRWPEFSRAARAEAGAGSVKCFAMRPGKQVFGTLSLYMSSTPQAAESDETAQFLADAVGAALLRDPSNEAGVTDSGAWSSRAAIHQATGMVIAQLRLGPDDALAILRAHAYAHETTLAEIAELVVARRLDFSQGD</sequence>
<keyword evidence="5" id="KW-1185">Reference proteome</keyword>
<accession>A0A7G6WS67</accession>
<dbReference type="AlphaFoldDB" id="A0A7G6WS67"/>
<dbReference type="Pfam" id="PF13185">
    <property type="entry name" value="GAF_2"/>
    <property type="match status" value="1"/>
</dbReference>
<evidence type="ECO:0000313" key="5">
    <source>
        <dbReference type="Proteomes" id="UP000515563"/>
    </source>
</evidence>
<evidence type="ECO:0000313" key="4">
    <source>
        <dbReference type="EMBL" id="QNE16832.1"/>
    </source>
</evidence>
<dbReference type="GO" id="GO:0003723">
    <property type="term" value="F:RNA binding"/>
    <property type="evidence" value="ECO:0007669"/>
    <property type="project" value="InterPro"/>
</dbReference>
<reference evidence="4 5" key="2">
    <citation type="journal article" date="2020" name="Microbiol. Resour. Announc.">
        <title>Antarctic desert soil bacteria exhibit high novel natural product potential, evaluated through long-read genome sequencing and comparative genomics.</title>
        <authorList>
            <person name="Benaud N."/>
            <person name="Edwards R.J."/>
            <person name="Amos T.G."/>
            <person name="D'Agostino P.M."/>
            <person name="Gutierrez-Chavez C."/>
            <person name="Montgomery K."/>
            <person name="Nicetic I."/>
            <person name="Ferrari B.C."/>
        </authorList>
    </citation>
    <scope>NUCLEOTIDE SEQUENCE [LARGE SCALE GENOMIC DNA]</scope>
    <source>
        <strain evidence="4 5">SPB151</strain>
    </source>
</reference>
<evidence type="ECO:0000256" key="2">
    <source>
        <dbReference type="ARBA" id="ARBA00023163"/>
    </source>
</evidence>
<dbReference type="PROSITE" id="PS50921">
    <property type="entry name" value="ANTAR"/>
    <property type="match status" value="1"/>
</dbReference>
<evidence type="ECO:0000259" key="3">
    <source>
        <dbReference type="PROSITE" id="PS50921"/>
    </source>
</evidence>
<dbReference type="SUPFAM" id="SSF55781">
    <property type="entry name" value="GAF domain-like"/>
    <property type="match status" value="1"/>
</dbReference>
<keyword evidence="1" id="KW-0805">Transcription regulation</keyword>
<gene>
    <name evidence="4" type="ORF">F1D05_01605</name>
</gene>
<dbReference type="RefSeq" id="WP_185445570.1">
    <property type="nucleotide sequence ID" value="NZ_CP043661.1"/>
</dbReference>
<proteinExistence type="predicted"/>
<dbReference type="Pfam" id="PF03861">
    <property type="entry name" value="ANTAR"/>
    <property type="match status" value="1"/>
</dbReference>
<dbReference type="EMBL" id="CP043661">
    <property type="protein sequence ID" value="QNE16832.1"/>
    <property type="molecule type" value="Genomic_DNA"/>
</dbReference>
<dbReference type="Gene3D" id="1.10.10.10">
    <property type="entry name" value="Winged helix-like DNA-binding domain superfamily/Winged helix DNA-binding domain"/>
    <property type="match status" value="1"/>
</dbReference>
<protein>
    <submittedName>
        <fullName evidence="4">ANTAR domain-containing protein</fullName>
    </submittedName>
</protein>